<dbReference type="InterPro" id="IPR028098">
    <property type="entry name" value="Glyco_trans_4-like_N"/>
</dbReference>
<protein>
    <submittedName>
        <fullName evidence="2">Glycosyltransferase</fullName>
        <ecNumber evidence="2">2.4.-.-</ecNumber>
    </submittedName>
</protein>
<gene>
    <name evidence="2" type="ORF">PQR79_09475</name>
</gene>
<dbReference type="EMBL" id="JAQQPZ010000006">
    <property type="protein sequence ID" value="MDD8059332.1"/>
    <property type="molecule type" value="Genomic_DNA"/>
</dbReference>
<keyword evidence="2" id="KW-0808">Transferase</keyword>
<evidence type="ECO:0000313" key="2">
    <source>
        <dbReference type="EMBL" id="MDD8059332.1"/>
    </source>
</evidence>
<dbReference type="RefSeq" id="WP_238102778.1">
    <property type="nucleotide sequence ID" value="NZ_JAQQPZ010000006.1"/>
</dbReference>
<dbReference type="GO" id="GO:0016757">
    <property type="term" value="F:glycosyltransferase activity"/>
    <property type="evidence" value="ECO:0007669"/>
    <property type="project" value="UniProtKB-KW"/>
</dbReference>
<feature type="domain" description="Glycosyltransferase subfamily 4-like N-terminal" evidence="1">
    <location>
        <begin position="490"/>
        <end position="584"/>
    </location>
</feature>
<evidence type="ECO:0000313" key="3">
    <source>
        <dbReference type="Proteomes" id="UP001213691"/>
    </source>
</evidence>
<reference evidence="2 3" key="1">
    <citation type="submission" date="2023-02" db="EMBL/GenBank/DDBJ databases">
        <title>Genome sequence of Shewanella metallivivens ER-Te-42B-Light, sp. nov., enriched from sulfide tube worms (Riftia pachyptila) isolated from Explorer Ridge in the Pacific Ocean.</title>
        <authorList>
            <person name="Maltman C."/>
            <person name="Kuzyk S.B."/>
            <person name="Kyndt J.A."/>
            <person name="Yurkov V."/>
        </authorList>
    </citation>
    <scope>NUCLEOTIDE SEQUENCE [LARGE SCALE GENOMIC DNA]</scope>
    <source>
        <strain evidence="2 3">ER-Te-42B-Light</strain>
    </source>
</reference>
<keyword evidence="3" id="KW-1185">Reference proteome</keyword>
<organism evidence="2 3">
    <name type="scientific">Shewanella metallivivens</name>
    <dbReference type="NCBI Taxonomy" id="2872342"/>
    <lineage>
        <taxon>Bacteria</taxon>
        <taxon>Pseudomonadati</taxon>
        <taxon>Pseudomonadota</taxon>
        <taxon>Gammaproteobacteria</taxon>
        <taxon>Alteromonadales</taxon>
        <taxon>Shewanellaceae</taxon>
        <taxon>Shewanella</taxon>
    </lineage>
</organism>
<keyword evidence="2" id="KW-0328">Glycosyltransferase</keyword>
<proteinExistence type="predicted"/>
<dbReference type="SUPFAM" id="SSF53756">
    <property type="entry name" value="UDP-Glycosyltransferase/glycogen phosphorylase"/>
    <property type="match status" value="1"/>
</dbReference>
<accession>A0ABT5TL52</accession>
<dbReference type="PANTHER" id="PTHR46401:SF8">
    <property type="entry name" value="BLL6006 PROTEIN"/>
    <property type="match status" value="1"/>
</dbReference>
<dbReference type="PROSITE" id="PS51257">
    <property type="entry name" value="PROKAR_LIPOPROTEIN"/>
    <property type="match status" value="1"/>
</dbReference>
<dbReference type="EC" id="2.4.-.-" evidence="2"/>
<sequence length="768" mass="87301">MAEKYIVLDPGFEHQDSHHQVVNSLISSGCQECDELIIVAGKHYSGGHFGQAKVLSYFDLNMYPVGYHDLGPDEYEVIVEDFYQHFCDLFKMLELNVGEKIIIHTAFSYVYEGLARALYHYGVSGIDVYISTMFSPGRIVEFGEAKTQSLREYMRHKFAFGIFKKLENERRFCFRIESPTQLYLDAYQMLWPEKQMNLHPSVCGGGKNISNGKKQRVLTYLGGPKWDKGIEFTIDAICKLSEACKNYEFVFHYNDEFPGSDVYLPLVNKLVALNDKNIQVINGNLDKKAYENLLASASCYFLLYDPEYYQYKTSGVLWDTLRHAQDKSIVVCNNTWHAKELTQIGANFNAVDYGDSDALVRLLKSNHLNVITPKIYNNIYVKTLLDDFGKHLFKALNLSEKTSENSIFEAKKKILVVRTAYGHFTKLSGPGGFVEYLPEYGFDVEEVLIPLGHQETPFRNDGKRWDLLNTANQYIKSYQVNAFQTEQEILAQYHSYDVVHFVDGEHAGLMIALAKLNGAVKNGPKLVATFHQPDYVIKELIIDASFLKGFDTIQLMSPCQKQSFLDLGVEESKLVVVPHGVAHEHFMPSLPVDVADAALEEIDQLQTKFAGRKIIITVGNWLRDYDMFLEVARSFKAQNDIVFVAVSRGLELVLGNDDENILLLNSGISDRALHWLYRRCELMFLPLKGGAANNAILEAVAASTTIVTSDLPSTRYYTNNAAKFCNFKTQFVDEINLLTSEDEHCEYLVDFSWSKVTSLHNLKLYSNV</sequence>
<dbReference type="Pfam" id="PF13439">
    <property type="entry name" value="Glyco_transf_4"/>
    <property type="match status" value="1"/>
</dbReference>
<evidence type="ECO:0000259" key="1">
    <source>
        <dbReference type="Pfam" id="PF13439"/>
    </source>
</evidence>
<dbReference type="PANTHER" id="PTHR46401">
    <property type="entry name" value="GLYCOSYLTRANSFERASE WBBK-RELATED"/>
    <property type="match status" value="1"/>
</dbReference>
<dbReference type="Proteomes" id="UP001213691">
    <property type="component" value="Unassembled WGS sequence"/>
</dbReference>
<name>A0ABT5TL52_9GAMM</name>
<dbReference type="Gene3D" id="3.40.50.2000">
    <property type="entry name" value="Glycogen Phosphorylase B"/>
    <property type="match status" value="3"/>
</dbReference>
<comment type="caution">
    <text evidence="2">The sequence shown here is derived from an EMBL/GenBank/DDBJ whole genome shotgun (WGS) entry which is preliminary data.</text>
</comment>
<dbReference type="CDD" id="cd03801">
    <property type="entry name" value="GT4_PimA-like"/>
    <property type="match status" value="1"/>
</dbReference>